<accession>A0A918LDN0</accession>
<comment type="caution">
    <text evidence="2">The sequence shown here is derived from an EMBL/GenBank/DDBJ whole genome shotgun (WGS) entry which is preliminary data.</text>
</comment>
<sequence length="89" mass="8919">MHPRRVAGAARAHSGTEDGTATKPCHAPLAVPPSRRPAVPPSGDARTGRRASGEGASPDGKRADEPGGAPSEATGRAQPLRVVAVAVEP</sequence>
<feature type="region of interest" description="Disordered" evidence="1">
    <location>
        <begin position="1"/>
        <end position="89"/>
    </location>
</feature>
<feature type="compositionally biased region" description="Pro residues" evidence="1">
    <location>
        <begin position="30"/>
        <end position="40"/>
    </location>
</feature>
<name>A0A918LDN0_9ACTN</name>
<keyword evidence="3" id="KW-1185">Reference proteome</keyword>
<proteinExistence type="predicted"/>
<dbReference type="AlphaFoldDB" id="A0A918LDN0"/>
<evidence type="ECO:0000313" key="2">
    <source>
        <dbReference type="EMBL" id="GGS32629.1"/>
    </source>
</evidence>
<evidence type="ECO:0000256" key="1">
    <source>
        <dbReference type="SAM" id="MobiDB-lite"/>
    </source>
</evidence>
<protein>
    <submittedName>
        <fullName evidence="2">Uncharacterized protein</fullName>
    </submittedName>
</protein>
<reference evidence="2" key="1">
    <citation type="journal article" date="2014" name="Int. J. Syst. Evol. Microbiol.">
        <title>Complete genome sequence of Corynebacterium casei LMG S-19264T (=DSM 44701T), isolated from a smear-ripened cheese.</title>
        <authorList>
            <consortium name="US DOE Joint Genome Institute (JGI-PGF)"/>
            <person name="Walter F."/>
            <person name="Albersmeier A."/>
            <person name="Kalinowski J."/>
            <person name="Ruckert C."/>
        </authorList>
    </citation>
    <scope>NUCLEOTIDE SEQUENCE</scope>
    <source>
        <strain evidence="2">JCM 4386</strain>
    </source>
</reference>
<organism evidence="2 3">
    <name type="scientific">Streptomyces humidus</name>
    <dbReference type="NCBI Taxonomy" id="52259"/>
    <lineage>
        <taxon>Bacteria</taxon>
        <taxon>Bacillati</taxon>
        <taxon>Actinomycetota</taxon>
        <taxon>Actinomycetes</taxon>
        <taxon>Kitasatosporales</taxon>
        <taxon>Streptomycetaceae</taxon>
        <taxon>Streptomyces</taxon>
    </lineage>
</organism>
<reference evidence="2" key="2">
    <citation type="submission" date="2020-09" db="EMBL/GenBank/DDBJ databases">
        <authorList>
            <person name="Sun Q."/>
            <person name="Ohkuma M."/>
        </authorList>
    </citation>
    <scope>NUCLEOTIDE SEQUENCE</scope>
    <source>
        <strain evidence="2">JCM 4386</strain>
    </source>
</reference>
<gene>
    <name evidence="2" type="ORF">GCM10010269_83450</name>
</gene>
<dbReference type="Proteomes" id="UP000606194">
    <property type="component" value="Unassembled WGS sequence"/>
</dbReference>
<dbReference type="EMBL" id="BMTL01000088">
    <property type="protein sequence ID" value="GGS32629.1"/>
    <property type="molecule type" value="Genomic_DNA"/>
</dbReference>
<evidence type="ECO:0000313" key="3">
    <source>
        <dbReference type="Proteomes" id="UP000606194"/>
    </source>
</evidence>